<evidence type="ECO:0000313" key="1">
    <source>
        <dbReference type="Proteomes" id="UP000887565"/>
    </source>
</evidence>
<dbReference type="Proteomes" id="UP000887565">
    <property type="component" value="Unplaced"/>
</dbReference>
<reference evidence="2" key="1">
    <citation type="submission" date="2022-11" db="UniProtKB">
        <authorList>
            <consortium name="WormBaseParasite"/>
        </authorList>
    </citation>
    <scope>IDENTIFICATION</scope>
</reference>
<accession>A0A915HJU5</accession>
<organism evidence="1 2">
    <name type="scientific">Romanomermis culicivorax</name>
    <name type="common">Nematode worm</name>
    <dbReference type="NCBI Taxonomy" id="13658"/>
    <lineage>
        <taxon>Eukaryota</taxon>
        <taxon>Metazoa</taxon>
        <taxon>Ecdysozoa</taxon>
        <taxon>Nematoda</taxon>
        <taxon>Enoplea</taxon>
        <taxon>Dorylaimia</taxon>
        <taxon>Mermithida</taxon>
        <taxon>Mermithoidea</taxon>
        <taxon>Mermithidae</taxon>
        <taxon>Romanomermis</taxon>
    </lineage>
</organism>
<protein>
    <submittedName>
        <fullName evidence="2">Uncharacterized protein</fullName>
    </submittedName>
</protein>
<name>A0A915HJU5_ROMCU</name>
<evidence type="ECO:0000313" key="2">
    <source>
        <dbReference type="WBParaSite" id="nRc.2.0.1.t01606-RA"/>
    </source>
</evidence>
<dbReference type="WBParaSite" id="nRc.2.0.1.t01606-RA">
    <property type="protein sequence ID" value="nRc.2.0.1.t01606-RA"/>
    <property type="gene ID" value="nRc.2.0.1.g01606"/>
</dbReference>
<dbReference type="AlphaFoldDB" id="A0A915HJU5"/>
<proteinExistence type="predicted"/>
<keyword evidence="1" id="KW-1185">Reference proteome</keyword>
<sequence>MDQLMTIANQIYVVNQWVPDNIVITCKSNQWFRVDVEKRPPKFAGCFPISQWQKTPNRVYFVTRNNDPHGLVTQTAAINFHLRRLNINYSGKGIANCSVNSTLLTRR</sequence>